<dbReference type="Gene3D" id="3.40.50.150">
    <property type="entry name" value="Vaccinia Virus protein VP39"/>
    <property type="match status" value="1"/>
</dbReference>
<dbReference type="EMBL" id="DSZU01000016">
    <property type="protein sequence ID" value="HGV54591.1"/>
    <property type="molecule type" value="Genomic_DNA"/>
</dbReference>
<dbReference type="AlphaFoldDB" id="A0A832GMW3"/>
<protein>
    <submittedName>
        <fullName evidence="2">SAM-dependent methyltransferase</fullName>
    </submittedName>
</protein>
<dbReference type="GO" id="GO:0008757">
    <property type="term" value="F:S-adenosylmethionine-dependent methyltransferase activity"/>
    <property type="evidence" value="ECO:0007669"/>
    <property type="project" value="InterPro"/>
</dbReference>
<accession>A0A832GMW3</accession>
<dbReference type="GO" id="GO:0032259">
    <property type="term" value="P:methylation"/>
    <property type="evidence" value="ECO:0007669"/>
    <property type="project" value="UniProtKB-KW"/>
</dbReference>
<feature type="domain" description="Methyltransferase type 11" evidence="1">
    <location>
        <begin position="42"/>
        <end position="126"/>
    </location>
</feature>
<name>A0A832GMW3_9BACT</name>
<dbReference type="SUPFAM" id="SSF53335">
    <property type="entry name" value="S-adenosyl-L-methionine-dependent methyltransferases"/>
    <property type="match status" value="1"/>
</dbReference>
<gene>
    <name evidence="2" type="ORF">ENT73_00695</name>
</gene>
<dbReference type="PANTHER" id="PTHR42912:SF80">
    <property type="entry name" value="METHYLTRANSFERASE DOMAIN-CONTAINING PROTEIN"/>
    <property type="match status" value="1"/>
</dbReference>
<dbReference type="InterPro" id="IPR050508">
    <property type="entry name" value="Methyltransf_Superfamily"/>
</dbReference>
<proteinExistence type="predicted"/>
<dbReference type="Pfam" id="PF08241">
    <property type="entry name" value="Methyltransf_11"/>
    <property type="match status" value="1"/>
</dbReference>
<dbReference type="InterPro" id="IPR013216">
    <property type="entry name" value="Methyltransf_11"/>
</dbReference>
<dbReference type="InterPro" id="IPR029063">
    <property type="entry name" value="SAM-dependent_MTases_sf"/>
</dbReference>
<organism evidence="2">
    <name type="scientific">Caldimicrobium thiodismutans</name>
    <dbReference type="NCBI Taxonomy" id="1653476"/>
    <lineage>
        <taxon>Bacteria</taxon>
        <taxon>Pseudomonadati</taxon>
        <taxon>Thermodesulfobacteriota</taxon>
        <taxon>Thermodesulfobacteria</taxon>
        <taxon>Thermodesulfobacteriales</taxon>
        <taxon>Thermodesulfobacteriaceae</taxon>
        <taxon>Caldimicrobium</taxon>
    </lineage>
</organism>
<reference evidence="2" key="1">
    <citation type="journal article" date="2020" name="mSystems">
        <title>Genome- and Community-Level Interaction Insights into Carbon Utilization and Element Cycling Functions of Hydrothermarchaeota in Hydrothermal Sediment.</title>
        <authorList>
            <person name="Zhou Z."/>
            <person name="Liu Y."/>
            <person name="Xu W."/>
            <person name="Pan J."/>
            <person name="Luo Z.H."/>
            <person name="Li M."/>
        </authorList>
    </citation>
    <scope>NUCLEOTIDE SEQUENCE [LARGE SCALE GENOMIC DNA]</scope>
    <source>
        <strain evidence="2">SpSt-605</strain>
    </source>
</reference>
<comment type="caution">
    <text evidence="2">The sequence shown here is derived from an EMBL/GenBank/DDBJ whole genome shotgun (WGS) entry which is preliminary data.</text>
</comment>
<dbReference type="PANTHER" id="PTHR42912">
    <property type="entry name" value="METHYLTRANSFERASE"/>
    <property type="match status" value="1"/>
</dbReference>
<keyword evidence="2" id="KW-0808">Transferase</keyword>
<dbReference type="CDD" id="cd02440">
    <property type="entry name" value="AdoMet_MTases"/>
    <property type="match status" value="1"/>
</dbReference>
<keyword evidence="2" id="KW-0489">Methyltransferase</keyword>
<evidence type="ECO:0000313" key="2">
    <source>
        <dbReference type="EMBL" id="HGV54591.1"/>
    </source>
</evidence>
<evidence type="ECO:0000259" key="1">
    <source>
        <dbReference type="Pfam" id="PF08241"/>
    </source>
</evidence>
<sequence>MRESIFERAAQEYDRWYELNPYAYLSEIEAIRPHLKRGLSIEVGVGTGRFALSLGIDFGLDPSVSMLKIAKERGIKVIKGCVEKLPFKDNIFDNLLLVVTICFLEDPNPALKEANRVLKKGGRIILGFVDKKSFLGKLYLAKKEKSRFYRHAKFYSSKEIIDLLKEYGFKIELITQTLFKTIKEIHEVEPVKEGFGEGGFVVISAIKEKY</sequence>